<gene>
    <name evidence="1" type="ORF">SAMN05216372_10388</name>
</gene>
<organism evidence="1 2">
    <name type="scientific">Pseudomonas straminea</name>
    <dbReference type="NCBI Taxonomy" id="47882"/>
    <lineage>
        <taxon>Bacteria</taxon>
        <taxon>Pseudomonadati</taxon>
        <taxon>Pseudomonadota</taxon>
        <taxon>Gammaproteobacteria</taxon>
        <taxon>Pseudomonadales</taxon>
        <taxon>Pseudomonadaceae</taxon>
        <taxon>Phytopseudomonas</taxon>
    </lineage>
</organism>
<proteinExistence type="predicted"/>
<dbReference type="RefSeq" id="WP_093502705.1">
    <property type="nucleotide sequence ID" value="NZ_BSSG01000004.1"/>
</dbReference>
<accession>A0A1I1UE00</accession>
<dbReference type="EMBL" id="FOMO01000003">
    <property type="protein sequence ID" value="SFD66170.1"/>
    <property type="molecule type" value="Genomic_DNA"/>
</dbReference>
<name>A0A1I1UE00_PSEOC</name>
<evidence type="ECO:0000313" key="2">
    <source>
        <dbReference type="Proteomes" id="UP000243950"/>
    </source>
</evidence>
<dbReference type="Proteomes" id="UP000243950">
    <property type="component" value="Unassembled WGS sequence"/>
</dbReference>
<dbReference type="AlphaFoldDB" id="A0A1I1UE00"/>
<reference evidence="2" key="1">
    <citation type="submission" date="2016-10" db="EMBL/GenBank/DDBJ databases">
        <authorList>
            <person name="Varghese N."/>
            <person name="Submissions S."/>
        </authorList>
    </citation>
    <scope>NUCLEOTIDE SEQUENCE [LARGE SCALE GENOMIC DNA]</scope>
    <source>
        <strain evidence="2">JCM 2783</strain>
    </source>
</reference>
<protein>
    <recommendedName>
        <fullName evidence="3">PilZ domain-containing protein</fullName>
    </recommendedName>
</protein>
<evidence type="ECO:0000313" key="1">
    <source>
        <dbReference type="EMBL" id="SFD66170.1"/>
    </source>
</evidence>
<evidence type="ECO:0008006" key="3">
    <source>
        <dbReference type="Google" id="ProtNLM"/>
    </source>
</evidence>
<keyword evidence="2" id="KW-1185">Reference proteome</keyword>
<sequence>MTLDALQLAVPDALQTDSIDQATLGTSLSASRQLPPEAGLQELITRLAHLNRSAMTLLERQRALQNFSDEYRYYGASGSLPANAEHQLQLCNELAIGYKRLLLQILQGHKPSQPHLAWCLYMAQHFIAQTLLRHFQQYREADASLWQDSHLLYWLGEQHGCLDEPVAAAFTPIPADTLRGLYQQILLLALSNPPHLQPEECQRLFAALAPLAALARLMPWDAEDKSEGPLIDLQRPQPCLTYQQRPQAGDESLRRLELGALLVALGEPAPLRSAGERELLERVHHHWLGTDQRRHSRTPQQSDCRLAIGIPAIHAQLLQQRPQCTPGQILDIGPGGARLLCPAHVAHSLPVGQLVLLIADSDVLALVCWRHLNDDGFHLGLRYLKGLAQPTWLRRAPSSQAHLGILQSTPKPREGWHHGLWVPHNQFSDGENLWLQLPSAVNQNRLQLPACNLASATVSRHPLELP</sequence>